<evidence type="ECO:0000259" key="1">
    <source>
        <dbReference type="Pfam" id="PF11706"/>
    </source>
</evidence>
<dbReference type="InterPro" id="IPR021005">
    <property type="entry name" value="Znf_CGNR"/>
</dbReference>
<dbReference type="PANTHER" id="PTHR35525:SF3">
    <property type="entry name" value="BLL6575 PROTEIN"/>
    <property type="match status" value="1"/>
</dbReference>
<dbReference type="AlphaFoldDB" id="A0A081L7U7"/>
<dbReference type="SUPFAM" id="SSF160904">
    <property type="entry name" value="Jann2411-like"/>
    <property type="match status" value="1"/>
</dbReference>
<dbReference type="RefSeq" id="WP_051691172.1">
    <property type="nucleotide sequence ID" value="NZ_JOTP01000025.1"/>
</dbReference>
<protein>
    <recommendedName>
        <fullName evidence="1">Zinc finger CGNR domain-containing protein</fullName>
    </recommendedName>
</protein>
<proteinExistence type="predicted"/>
<feature type="domain" description="Zinc finger CGNR" evidence="1">
    <location>
        <begin position="141"/>
        <end position="181"/>
    </location>
</feature>
<reference evidence="2 3" key="1">
    <citation type="submission" date="2012-09" db="EMBL/GenBank/DDBJ databases">
        <title>Genome Sequence of Bacillus sp. DW5-4.</title>
        <authorList>
            <person name="Lai Q."/>
            <person name="Liu Y."/>
            <person name="Shao Z."/>
        </authorList>
    </citation>
    <scope>NUCLEOTIDE SEQUENCE [LARGE SCALE GENOMIC DNA]</scope>
    <source>
        <strain evidence="2 3">DW5-4</strain>
    </source>
</reference>
<name>A0A081L7U7_9BACI</name>
<dbReference type="OrthoDB" id="123307at2"/>
<evidence type="ECO:0000313" key="3">
    <source>
        <dbReference type="Proteomes" id="UP000028091"/>
    </source>
</evidence>
<keyword evidence="3" id="KW-1185">Reference proteome</keyword>
<dbReference type="Pfam" id="PF11706">
    <property type="entry name" value="zf-CGNR"/>
    <property type="match status" value="1"/>
</dbReference>
<dbReference type="InterPro" id="IPR010852">
    <property type="entry name" value="ABATE"/>
</dbReference>
<dbReference type="Proteomes" id="UP000028091">
    <property type="component" value="Unassembled WGS sequence"/>
</dbReference>
<comment type="caution">
    <text evidence="2">The sequence shown here is derived from an EMBL/GenBank/DDBJ whole genome shotgun (WGS) entry which is preliminary data.</text>
</comment>
<gene>
    <name evidence="2" type="ORF">BA70_09410</name>
</gene>
<evidence type="ECO:0000313" key="2">
    <source>
        <dbReference type="EMBL" id="KEP25323.1"/>
    </source>
</evidence>
<accession>A0A081L7U7</accession>
<dbReference type="EMBL" id="JOTP01000025">
    <property type="protein sequence ID" value="KEP25323.1"/>
    <property type="molecule type" value="Genomic_DNA"/>
</dbReference>
<dbReference type="PANTHER" id="PTHR35525">
    <property type="entry name" value="BLL6575 PROTEIN"/>
    <property type="match status" value="1"/>
</dbReference>
<dbReference type="eggNOG" id="COG5516">
    <property type="taxonomic scope" value="Bacteria"/>
</dbReference>
<dbReference type="InterPro" id="IPR023286">
    <property type="entry name" value="ABATE_dom_sf"/>
</dbReference>
<dbReference type="Gene3D" id="1.10.3300.10">
    <property type="entry name" value="Jann2411-like domain"/>
    <property type="match status" value="1"/>
</dbReference>
<organism evidence="2 3">
    <name type="scientific">Bacillus zhangzhouensis</name>
    <dbReference type="NCBI Taxonomy" id="1178540"/>
    <lineage>
        <taxon>Bacteria</taxon>
        <taxon>Bacillati</taxon>
        <taxon>Bacillota</taxon>
        <taxon>Bacilli</taxon>
        <taxon>Bacillales</taxon>
        <taxon>Bacillaceae</taxon>
        <taxon>Bacillus</taxon>
    </lineage>
</organism>
<sequence>MNYKAVGGDLSLDFINTANNRYNQFYQELCMDTSALVNWAKESTHFIDLKIKGSGISIEEIRLLRDTMFNILNSIHHKEDVSRKDIILFNKWLYEAHRGIDICQNDEEKVSVKHLDGQGVFIILYPIVRSFYHLLKSNQTIKQCSSTNCDWFFIDKTKNQNKQWCSMQLCGNREKARKFYKNKKIDIEGVEKW</sequence>